<sequence length="104" mass="10777">MNLQHQDHSTGFGPISRMASAGVGALRLALLFGSAGIALALILTPIADRQSRGVVVQGIGIDRTTTGSLPQRRGETITLRRSVLQPTASAVCVIRANGVRTGAC</sequence>
<evidence type="ECO:0000256" key="1">
    <source>
        <dbReference type="SAM" id="Phobius"/>
    </source>
</evidence>
<gene>
    <name evidence="2" type="ORF">NTH_01576</name>
</gene>
<reference evidence="2 3" key="1">
    <citation type="submission" date="2018-07" db="EMBL/GenBank/DDBJ databases">
        <title>Genome sequence of Nitratireductor thuwali#1536.</title>
        <authorList>
            <person name="Michoud G."/>
            <person name="Merlino G."/>
            <person name="Sefrji F.O."/>
            <person name="Daffonchio D."/>
        </authorList>
    </citation>
    <scope>NUCLEOTIDE SEQUENCE [LARGE SCALE GENOMIC DNA]</scope>
    <source>
        <strain evidence="3">Nit1536</strain>
    </source>
</reference>
<evidence type="ECO:0000313" key="3">
    <source>
        <dbReference type="Proteomes" id="UP001342418"/>
    </source>
</evidence>
<dbReference type="EMBL" id="CP030941">
    <property type="protein sequence ID" value="UUP17119.1"/>
    <property type="molecule type" value="Genomic_DNA"/>
</dbReference>
<evidence type="ECO:0000313" key="2">
    <source>
        <dbReference type="EMBL" id="UUP17119.1"/>
    </source>
</evidence>
<feature type="transmembrane region" description="Helical" evidence="1">
    <location>
        <begin position="20"/>
        <end position="43"/>
    </location>
</feature>
<keyword evidence="1" id="KW-0472">Membrane</keyword>
<dbReference type="RefSeq" id="WP_338529480.1">
    <property type="nucleotide sequence ID" value="NZ_CP030941.1"/>
</dbReference>
<proteinExistence type="predicted"/>
<organism evidence="2 3">
    <name type="scientific">Nitratireductor thuwali</name>
    <dbReference type="NCBI Taxonomy" id="2267699"/>
    <lineage>
        <taxon>Bacteria</taxon>
        <taxon>Pseudomonadati</taxon>
        <taxon>Pseudomonadota</taxon>
        <taxon>Alphaproteobacteria</taxon>
        <taxon>Hyphomicrobiales</taxon>
        <taxon>Phyllobacteriaceae</taxon>
        <taxon>Nitratireductor</taxon>
    </lineage>
</organism>
<keyword evidence="1" id="KW-1133">Transmembrane helix</keyword>
<keyword evidence="3" id="KW-1185">Reference proteome</keyword>
<protein>
    <submittedName>
        <fullName evidence="2">Uncharacterized protein</fullName>
    </submittedName>
</protein>
<accession>A0ABY5MGG8</accession>
<keyword evidence="1" id="KW-0812">Transmembrane</keyword>
<name>A0ABY5MGG8_9HYPH</name>
<dbReference type="Proteomes" id="UP001342418">
    <property type="component" value="Chromosome"/>
</dbReference>